<dbReference type="NCBIfam" id="TIGR01297">
    <property type="entry name" value="CDF"/>
    <property type="match status" value="1"/>
</dbReference>
<dbReference type="PANTHER" id="PTHR11562">
    <property type="entry name" value="CATION EFFLUX PROTEIN/ ZINC TRANSPORTER"/>
    <property type="match status" value="1"/>
</dbReference>
<evidence type="ECO:0000313" key="7">
    <source>
        <dbReference type="EMBL" id="GAA0575604.1"/>
    </source>
</evidence>
<keyword evidence="4 5" id="KW-0472">Membrane</keyword>
<evidence type="ECO:0000313" key="8">
    <source>
        <dbReference type="Proteomes" id="UP001499951"/>
    </source>
</evidence>
<feature type="transmembrane region" description="Helical" evidence="5">
    <location>
        <begin position="30"/>
        <end position="49"/>
    </location>
</feature>
<accession>A0ABP3PU23</accession>
<evidence type="ECO:0000256" key="4">
    <source>
        <dbReference type="ARBA" id="ARBA00023136"/>
    </source>
</evidence>
<reference evidence="8" key="1">
    <citation type="journal article" date="2019" name="Int. J. Syst. Evol. Microbiol.">
        <title>The Global Catalogue of Microorganisms (GCM) 10K type strain sequencing project: providing services to taxonomists for standard genome sequencing and annotation.</title>
        <authorList>
            <consortium name="The Broad Institute Genomics Platform"/>
            <consortium name="The Broad Institute Genome Sequencing Center for Infectious Disease"/>
            <person name="Wu L."/>
            <person name="Ma J."/>
        </authorList>
    </citation>
    <scope>NUCLEOTIDE SEQUENCE [LARGE SCALE GENOMIC DNA]</scope>
    <source>
        <strain evidence="8">JCM 15089</strain>
    </source>
</reference>
<gene>
    <name evidence="7" type="primary">dmeF</name>
    <name evidence="7" type="ORF">GCM10008942_25610</name>
</gene>
<evidence type="ECO:0000259" key="6">
    <source>
        <dbReference type="Pfam" id="PF01545"/>
    </source>
</evidence>
<name>A0ABP3PU23_9PROT</name>
<dbReference type="EMBL" id="BAAADD010000006">
    <property type="protein sequence ID" value="GAA0575604.1"/>
    <property type="molecule type" value="Genomic_DNA"/>
</dbReference>
<comment type="caution">
    <text evidence="7">The sequence shown here is derived from an EMBL/GenBank/DDBJ whole genome shotgun (WGS) entry which is preliminary data.</text>
</comment>
<organism evidence="7 8">
    <name type="scientific">Rhizomicrobium electricum</name>
    <dbReference type="NCBI Taxonomy" id="480070"/>
    <lineage>
        <taxon>Bacteria</taxon>
        <taxon>Pseudomonadati</taxon>
        <taxon>Pseudomonadota</taxon>
        <taxon>Alphaproteobacteria</taxon>
        <taxon>Micropepsales</taxon>
        <taxon>Micropepsaceae</taxon>
        <taxon>Rhizomicrobium</taxon>
    </lineage>
</organism>
<feature type="transmembrane region" description="Helical" evidence="5">
    <location>
        <begin position="178"/>
        <end position="204"/>
    </location>
</feature>
<evidence type="ECO:0000256" key="2">
    <source>
        <dbReference type="ARBA" id="ARBA00022692"/>
    </source>
</evidence>
<dbReference type="Proteomes" id="UP001499951">
    <property type="component" value="Unassembled WGS sequence"/>
</dbReference>
<proteinExistence type="predicted"/>
<dbReference type="RefSeq" id="WP_166935496.1">
    <property type="nucleotide sequence ID" value="NZ_BAAADD010000006.1"/>
</dbReference>
<comment type="subcellular location">
    <subcellularLocation>
        <location evidence="1">Membrane</location>
        <topology evidence="1">Multi-pass membrane protein</topology>
    </subcellularLocation>
</comment>
<dbReference type="Pfam" id="PF01545">
    <property type="entry name" value="Cation_efflux"/>
    <property type="match status" value="1"/>
</dbReference>
<dbReference type="SUPFAM" id="SSF161111">
    <property type="entry name" value="Cation efflux protein transmembrane domain-like"/>
    <property type="match status" value="1"/>
</dbReference>
<evidence type="ECO:0000256" key="1">
    <source>
        <dbReference type="ARBA" id="ARBA00004141"/>
    </source>
</evidence>
<dbReference type="NCBIfam" id="NF033827">
    <property type="entry name" value="CDF_efflux_DmeF"/>
    <property type="match status" value="1"/>
</dbReference>
<keyword evidence="3 5" id="KW-1133">Transmembrane helix</keyword>
<evidence type="ECO:0000256" key="3">
    <source>
        <dbReference type="ARBA" id="ARBA00022989"/>
    </source>
</evidence>
<dbReference type="Gene3D" id="1.20.1510.10">
    <property type="entry name" value="Cation efflux protein transmembrane domain"/>
    <property type="match status" value="1"/>
</dbReference>
<feature type="domain" description="Cation efflux protein transmembrane" evidence="6">
    <location>
        <begin position="30"/>
        <end position="235"/>
    </location>
</feature>
<feature type="transmembrane region" description="Helical" evidence="5">
    <location>
        <begin position="129"/>
        <end position="150"/>
    </location>
</feature>
<dbReference type="InterPro" id="IPR027469">
    <property type="entry name" value="Cation_efflux_TMD_sf"/>
</dbReference>
<dbReference type="InterPro" id="IPR050681">
    <property type="entry name" value="CDF/SLC30A"/>
</dbReference>
<dbReference type="InterPro" id="IPR058533">
    <property type="entry name" value="Cation_efflux_TM"/>
</dbReference>
<feature type="transmembrane region" description="Helical" evidence="5">
    <location>
        <begin position="210"/>
        <end position="227"/>
    </location>
</feature>
<keyword evidence="2 5" id="KW-0812">Transmembrane</keyword>
<feature type="transmembrane region" description="Helical" evidence="5">
    <location>
        <begin position="98"/>
        <end position="117"/>
    </location>
</feature>
<protein>
    <submittedName>
        <fullName evidence="7">CDF family Co(II)/Ni(II) efflux transporter DmeF</fullName>
    </submittedName>
</protein>
<dbReference type="InterPro" id="IPR002524">
    <property type="entry name" value="Cation_efflux"/>
</dbReference>
<sequence>MDHAHAHTRFTHDHVFLGHGHEKSEARARLVTLLTALFMVVEIVAGLWFGSMALLADGVHMATHVGALGLAAGAYWLARRHAADSRFSFGSGKFGDLAAFASAIVLGLLSLGVAVESVRRVMQPVTVEYGEALVIAVIGLLVNIASAAILHEGHDHHHDHEHGHDHDHLHRDNNLRAAYVHVLADAATSVLAIVALAAGMVFGIAWPDPVVGIVGAVMIALWAVGLIRDSALVLLDAVDDPDMASDIRATVEHELHGKVFDLHLWRLGPGHHGLIVSFAGEAADGERLKALLTRRYPSLSHVTVELAVCADCARQP</sequence>
<evidence type="ECO:0000256" key="5">
    <source>
        <dbReference type="SAM" id="Phobius"/>
    </source>
</evidence>
<keyword evidence="8" id="KW-1185">Reference proteome</keyword>
<dbReference type="PANTHER" id="PTHR11562:SF40">
    <property type="entry name" value="CATION EFFLUX SYSTEM PROTEIN"/>
    <property type="match status" value="1"/>
</dbReference>